<dbReference type="PANTHER" id="PTHR23501:SF197">
    <property type="entry name" value="COMD"/>
    <property type="match status" value="1"/>
</dbReference>
<accession>A0A939LV36</accession>
<feature type="transmembrane region" description="Helical" evidence="9">
    <location>
        <begin position="210"/>
        <end position="232"/>
    </location>
</feature>
<feature type="transmembrane region" description="Helical" evidence="9">
    <location>
        <begin position="345"/>
        <end position="364"/>
    </location>
</feature>
<protein>
    <submittedName>
        <fullName evidence="11">MFS transporter</fullName>
    </submittedName>
</protein>
<feature type="transmembrane region" description="Helical" evidence="9">
    <location>
        <begin position="115"/>
        <end position="136"/>
    </location>
</feature>
<keyword evidence="12" id="KW-1185">Reference proteome</keyword>
<feature type="transmembrane region" description="Helical" evidence="9">
    <location>
        <begin position="238"/>
        <end position="260"/>
    </location>
</feature>
<dbReference type="FunFam" id="1.20.1720.10:FF:000004">
    <property type="entry name" value="EmrB/QacA family drug resistance transporter"/>
    <property type="match status" value="1"/>
</dbReference>
<feature type="transmembrane region" description="Helical" evidence="9">
    <location>
        <begin position="59"/>
        <end position="78"/>
    </location>
</feature>
<feature type="transmembrane region" description="Helical" evidence="9">
    <location>
        <begin position="22"/>
        <end position="39"/>
    </location>
</feature>
<evidence type="ECO:0000256" key="1">
    <source>
        <dbReference type="ARBA" id="ARBA00004651"/>
    </source>
</evidence>
<evidence type="ECO:0000313" key="12">
    <source>
        <dbReference type="Proteomes" id="UP000664209"/>
    </source>
</evidence>
<name>A0A939LV36_9CELL</name>
<evidence type="ECO:0000256" key="8">
    <source>
        <dbReference type="SAM" id="MobiDB-lite"/>
    </source>
</evidence>
<feature type="transmembrane region" description="Helical" evidence="9">
    <location>
        <begin position="148"/>
        <end position="166"/>
    </location>
</feature>
<dbReference type="EMBL" id="JAGEMK010000003">
    <property type="protein sequence ID" value="MBO1751832.1"/>
    <property type="molecule type" value="Genomic_DNA"/>
</dbReference>
<organism evidence="11 12">
    <name type="scientific">Actinotalea soli</name>
    <dbReference type="NCBI Taxonomy" id="2819234"/>
    <lineage>
        <taxon>Bacteria</taxon>
        <taxon>Bacillati</taxon>
        <taxon>Actinomycetota</taxon>
        <taxon>Actinomycetes</taxon>
        <taxon>Micrococcales</taxon>
        <taxon>Cellulomonadaceae</taxon>
        <taxon>Actinotalea</taxon>
    </lineage>
</organism>
<dbReference type="InterPro" id="IPR004638">
    <property type="entry name" value="EmrB-like"/>
</dbReference>
<dbReference type="Gene3D" id="1.20.1250.20">
    <property type="entry name" value="MFS general substrate transporter like domains"/>
    <property type="match status" value="1"/>
</dbReference>
<dbReference type="SUPFAM" id="SSF103473">
    <property type="entry name" value="MFS general substrate transporter"/>
    <property type="match status" value="1"/>
</dbReference>
<dbReference type="CDD" id="cd17502">
    <property type="entry name" value="MFS_Azr1_MDR_like"/>
    <property type="match status" value="1"/>
</dbReference>
<evidence type="ECO:0000256" key="2">
    <source>
        <dbReference type="ARBA" id="ARBA00007520"/>
    </source>
</evidence>
<proteinExistence type="inferred from homology"/>
<evidence type="ECO:0000256" key="7">
    <source>
        <dbReference type="ARBA" id="ARBA00023136"/>
    </source>
</evidence>
<dbReference type="InterPro" id="IPR020846">
    <property type="entry name" value="MFS_dom"/>
</dbReference>
<dbReference type="GO" id="GO:0022857">
    <property type="term" value="F:transmembrane transporter activity"/>
    <property type="evidence" value="ECO:0007669"/>
    <property type="project" value="InterPro"/>
</dbReference>
<evidence type="ECO:0000259" key="10">
    <source>
        <dbReference type="PROSITE" id="PS50850"/>
    </source>
</evidence>
<feature type="domain" description="Major facilitator superfamily (MFS) profile" evidence="10">
    <location>
        <begin position="25"/>
        <end position="505"/>
    </location>
</feature>
<sequence length="535" mass="55434">MTALATDATSVPTPARHGRREITLLFAGLMVTMLLASLNQTVLSTALPTIVGELHGVEHMLWVITAFILASTVTMPIYGKLGDLLGRKPLLVGAIGLFMAGSVIGGLAQDMTWLVVGRAVQGLGGGGLMILSQATIADVVPARERGRYMGIMGGVFAVSSVAGPLLGGWFTEGPGWRWAFWINLPLGVLAIVAALLFLHPRRDPVARPRLDWAGMASMTVATTGLVLVATWGGAQHAWTSPIILALAGTTLVAAALFVLAESRAAEPIVPLHLFADRNFNLTTAAGLLTGVAMFGAISYLPTYLQMTAGVDATHAGLLMVPMMAALLLTSVLTGRAVSRTGRYKWLPVGGSVLVAISLVLLSTMSPQTSLVLIGVYIAVLGTGLGSTMQLLVLIVQNSFSVRQVGTATASNNFFRQIGATLGSAVVGSVFATRLTALVAERLPAGAGPTDGTSSLTPALVNALPDALRLPIVESYNDALTPVFLVMAPLGLLAALLLCFVVERPLATTVEDGPVSAETGTSPDSSQTGGTGRSRT</sequence>
<keyword evidence="3" id="KW-0813">Transport</keyword>
<dbReference type="InterPro" id="IPR011701">
    <property type="entry name" value="MFS"/>
</dbReference>
<evidence type="ECO:0000256" key="5">
    <source>
        <dbReference type="ARBA" id="ARBA00022692"/>
    </source>
</evidence>
<keyword evidence="6 9" id="KW-1133">Transmembrane helix</keyword>
<feature type="transmembrane region" description="Helical" evidence="9">
    <location>
        <begin position="370"/>
        <end position="395"/>
    </location>
</feature>
<keyword evidence="5 9" id="KW-0812">Transmembrane</keyword>
<gene>
    <name evidence="11" type="ORF">J4G33_08465</name>
</gene>
<keyword evidence="4" id="KW-1003">Cell membrane</keyword>
<dbReference type="Proteomes" id="UP000664209">
    <property type="component" value="Unassembled WGS sequence"/>
</dbReference>
<feature type="transmembrane region" description="Helical" evidence="9">
    <location>
        <begin position="478"/>
        <end position="501"/>
    </location>
</feature>
<keyword evidence="7 9" id="KW-0472">Membrane</keyword>
<evidence type="ECO:0000256" key="4">
    <source>
        <dbReference type="ARBA" id="ARBA00022475"/>
    </source>
</evidence>
<dbReference type="PRINTS" id="PR01036">
    <property type="entry name" value="TCRTETB"/>
</dbReference>
<feature type="region of interest" description="Disordered" evidence="8">
    <location>
        <begin position="511"/>
        <end position="535"/>
    </location>
</feature>
<feature type="transmembrane region" description="Helical" evidence="9">
    <location>
        <begin position="312"/>
        <end position="333"/>
    </location>
</feature>
<dbReference type="RefSeq" id="WP_208055494.1">
    <property type="nucleotide sequence ID" value="NZ_JAGEMK010000003.1"/>
</dbReference>
<evidence type="ECO:0000256" key="6">
    <source>
        <dbReference type="ARBA" id="ARBA00022989"/>
    </source>
</evidence>
<reference evidence="11" key="1">
    <citation type="submission" date="2021-03" db="EMBL/GenBank/DDBJ databases">
        <title>Actinotalea soli sp. nov., isolated from soil.</title>
        <authorList>
            <person name="Ping W."/>
            <person name="Zhang J."/>
        </authorList>
    </citation>
    <scope>NUCLEOTIDE SEQUENCE</scope>
    <source>
        <strain evidence="11">BY-33</strain>
    </source>
</reference>
<dbReference type="Pfam" id="PF07690">
    <property type="entry name" value="MFS_1"/>
    <property type="match status" value="1"/>
</dbReference>
<dbReference type="GO" id="GO:0005886">
    <property type="term" value="C:plasma membrane"/>
    <property type="evidence" value="ECO:0007669"/>
    <property type="project" value="UniProtKB-SubCell"/>
</dbReference>
<comment type="similarity">
    <text evidence="2">Belongs to the major facilitator superfamily. TCR/Tet family.</text>
</comment>
<feature type="transmembrane region" description="Helical" evidence="9">
    <location>
        <begin position="281"/>
        <end position="300"/>
    </location>
</feature>
<evidence type="ECO:0000256" key="3">
    <source>
        <dbReference type="ARBA" id="ARBA00022448"/>
    </source>
</evidence>
<evidence type="ECO:0000313" key="11">
    <source>
        <dbReference type="EMBL" id="MBO1751832.1"/>
    </source>
</evidence>
<comment type="caution">
    <text evidence="11">The sequence shown here is derived from an EMBL/GenBank/DDBJ whole genome shotgun (WGS) entry which is preliminary data.</text>
</comment>
<dbReference type="Gene3D" id="1.20.1720.10">
    <property type="entry name" value="Multidrug resistance protein D"/>
    <property type="match status" value="1"/>
</dbReference>
<dbReference type="InterPro" id="IPR036259">
    <property type="entry name" value="MFS_trans_sf"/>
</dbReference>
<dbReference type="AlphaFoldDB" id="A0A939LV36"/>
<feature type="transmembrane region" description="Helical" evidence="9">
    <location>
        <begin position="416"/>
        <end position="439"/>
    </location>
</feature>
<feature type="compositionally biased region" description="Polar residues" evidence="8">
    <location>
        <begin position="517"/>
        <end position="527"/>
    </location>
</feature>
<dbReference type="PROSITE" id="PS50850">
    <property type="entry name" value="MFS"/>
    <property type="match status" value="1"/>
</dbReference>
<evidence type="ECO:0000256" key="9">
    <source>
        <dbReference type="SAM" id="Phobius"/>
    </source>
</evidence>
<dbReference type="NCBIfam" id="TIGR00711">
    <property type="entry name" value="efflux_EmrB"/>
    <property type="match status" value="1"/>
</dbReference>
<dbReference type="PANTHER" id="PTHR23501">
    <property type="entry name" value="MAJOR FACILITATOR SUPERFAMILY"/>
    <property type="match status" value="1"/>
</dbReference>
<feature type="transmembrane region" description="Helical" evidence="9">
    <location>
        <begin position="90"/>
        <end position="109"/>
    </location>
</feature>
<comment type="subcellular location">
    <subcellularLocation>
        <location evidence="1">Cell membrane</location>
        <topology evidence="1">Multi-pass membrane protein</topology>
    </subcellularLocation>
</comment>
<feature type="transmembrane region" description="Helical" evidence="9">
    <location>
        <begin position="178"/>
        <end position="198"/>
    </location>
</feature>